<evidence type="ECO:0000256" key="8">
    <source>
        <dbReference type="ARBA" id="ARBA00037382"/>
    </source>
</evidence>
<evidence type="ECO:0000256" key="7">
    <source>
        <dbReference type="ARBA" id="ARBA00023242"/>
    </source>
</evidence>
<dbReference type="GO" id="GO:0045467">
    <property type="term" value="P:R7 cell development"/>
    <property type="evidence" value="ECO:0007669"/>
    <property type="project" value="UniProtKB-ARBA"/>
</dbReference>
<organism evidence="10 11">
    <name type="scientific">Heterotrigona itama</name>
    <dbReference type="NCBI Taxonomy" id="395501"/>
    <lineage>
        <taxon>Eukaryota</taxon>
        <taxon>Metazoa</taxon>
        <taxon>Ecdysozoa</taxon>
        <taxon>Arthropoda</taxon>
        <taxon>Hexapoda</taxon>
        <taxon>Insecta</taxon>
        <taxon>Pterygota</taxon>
        <taxon>Neoptera</taxon>
        <taxon>Endopterygota</taxon>
        <taxon>Hymenoptera</taxon>
        <taxon>Apocrita</taxon>
        <taxon>Aculeata</taxon>
        <taxon>Apoidea</taxon>
        <taxon>Anthophila</taxon>
        <taxon>Apidae</taxon>
        <taxon>Heterotrigona</taxon>
    </lineage>
</organism>
<comment type="subcellular location">
    <subcellularLocation>
        <location evidence="1">Nucleus</location>
    </subcellularLocation>
</comment>
<reference evidence="10" key="1">
    <citation type="submission" date="2020-07" db="EMBL/GenBank/DDBJ databases">
        <authorList>
            <person name="Nazaruddin N."/>
        </authorList>
    </citation>
    <scope>NUCLEOTIDE SEQUENCE</scope>
</reference>
<dbReference type="SUPFAM" id="SSF54695">
    <property type="entry name" value="POZ domain"/>
    <property type="match status" value="1"/>
</dbReference>
<keyword evidence="7" id="KW-0539">Nucleus</keyword>
<proteinExistence type="predicted"/>
<dbReference type="GO" id="GO:0007464">
    <property type="term" value="P:R3/R4 cell fate commitment"/>
    <property type="evidence" value="ECO:0007669"/>
    <property type="project" value="UniProtKB-ARBA"/>
</dbReference>
<sequence length="192" mass="22208">WPIFEFRLRPGFVHLNALVSKCCVNWLISQTDNPGDTMVERAKHCVLQWADHARYISEKFSRLLAHQALVDVTLVCEEQKLCVHKLVLASNSTYFKKALYIGISLFVCKHLKKPCLMDILFTTYEEHLLNIKEILQQDLGQEPVIFLRDLNFEILKAMVEFMYCGETTIPYQLLSPLLTATKTFKVSITINI</sequence>
<evidence type="ECO:0000256" key="6">
    <source>
        <dbReference type="ARBA" id="ARBA00023163"/>
    </source>
</evidence>
<dbReference type="OrthoDB" id="6678352at2759"/>
<evidence type="ECO:0000313" key="11">
    <source>
        <dbReference type="Proteomes" id="UP000752696"/>
    </source>
</evidence>
<evidence type="ECO:0000256" key="1">
    <source>
        <dbReference type="ARBA" id="ARBA00004123"/>
    </source>
</evidence>
<dbReference type="PROSITE" id="PS50097">
    <property type="entry name" value="BTB"/>
    <property type="match status" value="1"/>
</dbReference>
<dbReference type="Proteomes" id="UP000752696">
    <property type="component" value="Unassembled WGS sequence"/>
</dbReference>
<dbReference type="GO" id="GO:0045476">
    <property type="term" value="P:nurse cell apoptotic process"/>
    <property type="evidence" value="ECO:0007669"/>
    <property type="project" value="UniProtKB-ARBA"/>
</dbReference>
<protein>
    <recommendedName>
        <fullName evidence="9">BTB domain-containing protein</fullName>
    </recommendedName>
</protein>
<dbReference type="PANTHER" id="PTHR23110">
    <property type="entry name" value="BTB DOMAIN TRANSCRIPTION FACTOR"/>
    <property type="match status" value="1"/>
</dbReference>
<feature type="non-terminal residue" evidence="10">
    <location>
        <position position="192"/>
    </location>
</feature>
<dbReference type="GO" id="GO:0008406">
    <property type="term" value="P:gonad development"/>
    <property type="evidence" value="ECO:0007669"/>
    <property type="project" value="UniProtKB-ARBA"/>
</dbReference>
<comment type="function">
    <text evidence="8">Putative transcription factor required for axon growth and guidance in the central and peripheral nervous systems. Repels CNS axons away from the midline by promoting the expression of the midline repellent sli and its receptor robo.</text>
</comment>
<keyword evidence="3" id="KW-0221">Differentiation</keyword>
<keyword evidence="5" id="KW-0805">Transcription regulation</keyword>
<gene>
    <name evidence="10" type="ORF">MHI_LOCUS175637</name>
</gene>
<dbReference type="GO" id="GO:0016199">
    <property type="term" value="P:axon midline choice point recognition"/>
    <property type="evidence" value="ECO:0007669"/>
    <property type="project" value="UniProtKB-ARBA"/>
</dbReference>
<keyword evidence="4" id="KW-0524">Neurogenesis</keyword>
<keyword evidence="2" id="KW-0217">Developmental protein</keyword>
<dbReference type="AlphaFoldDB" id="A0A6V7GX48"/>
<evidence type="ECO:0000313" key="10">
    <source>
        <dbReference type="EMBL" id="CAD1470044.1"/>
    </source>
</evidence>
<evidence type="ECO:0000259" key="9">
    <source>
        <dbReference type="PROSITE" id="PS50097"/>
    </source>
</evidence>
<dbReference type="Gene3D" id="3.30.710.10">
    <property type="entry name" value="Potassium Channel Kv1.1, Chain A"/>
    <property type="match status" value="1"/>
</dbReference>
<evidence type="ECO:0000256" key="3">
    <source>
        <dbReference type="ARBA" id="ARBA00022782"/>
    </source>
</evidence>
<dbReference type="SMART" id="SM00225">
    <property type="entry name" value="BTB"/>
    <property type="match status" value="1"/>
</dbReference>
<dbReference type="PANTHER" id="PTHR23110:SF111">
    <property type="entry name" value="LONGITUDINALS LACKING PROTEIN, ISOFORMS F_I_K_T"/>
    <property type="match status" value="1"/>
</dbReference>
<dbReference type="GO" id="GO:0006357">
    <property type="term" value="P:regulation of transcription by RNA polymerase II"/>
    <property type="evidence" value="ECO:0007669"/>
    <property type="project" value="TreeGrafter"/>
</dbReference>
<dbReference type="GO" id="GO:0035167">
    <property type="term" value="P:larval lymph gland hemopoiesis"/>
    <property type="evidence" value="ECO:0007669"/>
    <property type="project" value="UniProtKB-ARBA"/>
</dbReference>
<dbReference type="InterPro" id="IPR051095">
    <property type="entry name" value="Dros_DevTransReg"/>
</dbReference>
<name>A0A6V7GX48_9HYME</name>
<dbReference type="InterPro" id="IPR011333">
    <property type="entry name" value="SKP1/BTB/POZ_sf"/>
</dbReference>
<dbReference type="EMBL" id="CAJDYZ010003373">
    <property type="protein sequence ID" value="CAD1470044.1"/>
    <property type="molecule type" value="Genomic_DNA"/>
</dbReference>
<dbReference type="InterPro" id="IPR000210">
    <property type="entry name" value="BTB/POZ_dom"/>
</dbReference>
<feature type="domain" description="BTB" evidence="9">
    <location>
        <begin position="70"/>
        <end position="171"/>
    </location>
</feature>
<comment type="caution">
    <text evidence="10">The sequence shown here is derived from an EMBL/GenBank/DDBJ whole genome shotgun (WGS) entry which is preliminary data.</text>
</comment>
<evidence type="ECO:0000256" key="4">
    <source>
        <dbReference type="ARBA" id="ARBA00022902"/>
    </source>
</evidence>
<evidence type="ECO:0000256" key="5">
    <source>
        <dbReference type="ARBA" id="ARBA00023015"/>
    </source>
</evidence>
<keyword evidence="11" id="KW-1185">Reference proteome</keyword>
<keyword evidence="6" id="KW-0804">Transcription</keyword>
<dbReference type="GO" id="GO:0007526">
    <property type="term" value="P:larval somatic muscle development"/>
    <property type="evidence" value="ECO:0007669"/>
    <property type="project" value="UniProtKB-ARBA"/>
</dbReference>
<accession>A0A6V7GX48</accession>
<evidence type="ECO:0000256" key="2">
    <source>
        <dbReference type="ARBA" id="ARBA00022473"/>
    </source>
</evidence>
<dbReference type="GO" id="GO:0005634">
    <property type="term" value="C:nucleus"/>
    <property type="evidence" value="ECO:0007669"/>
    <property type="project" value="UniProtKB-SubCell"/>
</dbReference>
<dbReference type="Pfam" id="PF00651">
    <property type="entry name" value="BTB"/>
    <property type="match status" value="2"/>
</dbReference>
<dbReference type="GO" id="GO:0048813">
    <property type="term" value="P:dendrite morphogenesis"/>
    <property type="evidence" value="ECO:0007669"/>
    <property type="project" value="UniProtKB-ARBA"/>
</dbReference>
<feature type="non-terminal residue" evidence="10">
    <location>
        <position position="1"/>
    </location>
</feature>